<dbReference type="RefSeq" id="WP_386105558.1">
    <property type="nucleotide sequence ID" value="NZ_JBHTJR010000022.1"/>
</dbReference>
<accession>A0ABW3JPE2</accession>
<keyword evidence="1" id="KW-0472">Membrane</keyword>
<dbReference type="EMBL" id="JBHTJR010000022">
    <property type="protein sequence ID" value="MFD0992353.1"/>
    <property type="molecule type" value="Genomic_DNA"/>
</dbReference>
<comment type="caution">
    <text evidence="2">The sequence shown here is derived from an EMBL/GenBank/DDBJ whole genome shotgun (WGS) entry which is preliminary data.</text>
</comment>
<evidence type="ECO:0000313" key="3">
    <source>
        <dbReference type="Proteomes" id="UP001597062"/>
    </source>
</evidence>
<name>A0ABW3JPE2_9FLAO</name>
<feature type="transmembrane region" description="Helical" evidence="1">
    <location>
        <begin position="150"/>
        <end position="169"/>
    </location>
</feature>
<proteinExistence type="predicted"/>
<gene>
    <name evidence="2" type="ORF">ACFQ1U_03980</name>
</gene>
<evidence type="ECO:0000256" key="1">
    <source>
        <dbReference type="SAM" id="Phobius"/>
    </source>
</evidence>
<keyword evidence="3" id="KW-1185">Reference proteome</keyword>
<organism evidence="2 3">
    <name type="scientific">Tenacibaculum geojense</name>
    <dbReference type="NCBI Taxonomy" id="915352"/>
    <lineage>
        <taxon>Bacteria</taxon>
        <taxon>Pseudomonadati</taxon>
        <taxon>Bacteroidota</taxon>
        <taxon>Flavobacteriia</taxon>
        <taxon>Flavobacteriales</taxon>
        <taxon>Flavobacteriaceae</taxon>
        <taxon>Tenacibaculum</taxon>
    </lineage>
</organism>
<reference evidence="3" key="1">
    <citation type="journal article" date="2019" name="Int. J. Syst. Evol. Microbiol.">
        <title>The Global Catalogue of Microorganisms (GCM) 10K type strain sequencing project: providing services to taxonomists for standard genome sequencing and annotation.</title>
        <authorList>
            <consortium name="The Broad Institute Genomics Platform"/>
            <consortium name="The Broad Institute Genome Sequencing Center for Infectious Disease"/>
            <person name="Wu L."/>
            <person name="Ma J."/>
        </authorList>
    </citation>
    <scope>NUCLEOTIDE SEQUENCE [LARGE SCALE GENOMIC DNA]</scope>
    <source>
        <strain evidence="3">CCUG 60527</strain>
    </source>
</reference>
<protein>
    <submittedName>
        <fullName evidence="2">Uncharacterized protein</fullName>
    </submittedName>
</protein>
<feature type="transmembrane region" description="Helical" evidence="1">
    <location>
        <begin position="88"/>
        <end position="108"/>
    </location>
</feature>
<dbReference type="Proteomes" id="UP001597062">
    <property type="component" value="Unassembled WGS sequence"/>
</dbReference>
<feature type="transmembrane region" description="Helical" evidence="1">
    <location>
        <begin position="120"/>
        <end position="138"/>
    </location>
</feature>
<evidence type="ECO:0000313" key="2">
    <source>
        <dbReference type="EMBL" id="MFD0992353.1"/>
    </source>
</evidence>
<sequence length="236" mass="27982">MSLFQVFFDRYSPEYLAHYDTYQQIIDNRDFKQDSLLNELGNTLTVKEYKEERSKAWTASKKELGIYTKKKKELAAEHSFRGRSNFKFWIFQFGLILLGFYFSVKSLVDDLKRKIKTGHELISIVGISISLLWFYHLIFQTAKDFYTETYLFAKFLAALAVGFFISRLIKYYVLKTGIIQSLIDLIIRIKKVHYKEMVIKALYAEKYDRSIDSIETVKNQTERFDQDVKETIKNII</sequence>
<keyword evidence="1" id="KW-1133">Transmembrane helix</keyword>
<keyword evidence="1" id="KW-0812">Transmembrane</keyword>